<organism evidence="1 2">
    <name type="scientific">Lipomyces orientalis</name>
    <dbReference type="NCBI Taxonomy" id="1233043"/>
    <lineage>
        <taxon>Eukaryota</taxon>
        <taxon>Fungi</taxon>
        <taxon>Dikarya</taxon>
        <taxon>Ascomycota</taxon>
        <taxon>Saccharomycotina</taxon>
        <taxon>Lipomycetes</taxon>
        <taxon>Lipomycetales</taxon>
        <taxon>Lipomycetaceae</taxon>
        <taxon>Lipomyces</taxon>
    </lineage>
</organism>
<keyword evidence="2" id="KW-1185">Reference proteome</keyword>
<protein>
    <submittedName>
        <fullName evidence="1">Sodium/hydrogen exchanger family-domain-containing protein</fullName>
    </submittedName>
</protein>
<dbReference type="EMBL" id="MU970044">
    <property type="protein sequence ID" value="KAK9325005.1"/>
    <property type="molecule type" value="Genomic_DNA"/>
</dbReference>
<name>A0ACC3TW88_9ASCO</name>
<comment type="caution">
    <text evidence="1">The sequence shown here is derived from an EMBL/GenBank/DDBJ whole genome shotgun (WGS) entry which is preliminary data.</text>
</comment>
<dbReference type="Proteomes" id="UP001489719">
    <property type="component" value="Unassembled WGS sequence"/>
</dbReference>
<proteinExistence type="predicted"/>
<sequence length="521" mass="56907">MPTIVLSNFNLVSTLLGGFIIALGLVSHLVRERMYISEALPSLLFGVVFKAAGLFRPDGYGATKEEITREFTRLVLGIQLVLAGVQLPAKYLQHEWKSLFMLLVPVMSTMWIVSALIIYLCIPNLRFLDALIIGACVTPTDPVLSNSIVKGSFAEKYIAERLRNIISAESGANDGFGYPFLFLGLFILRDTGPTIAKDWILETILYEIALSVVYGAVVGYVALRTLHFVKERNLIDDESFAVFVFALALFIIGTAGMVGTDDLLACFVAGNVLTCDWFRIETIEDSLQYSLDLILNVAMFTWFGIVTPWEEFNTHEIPVWRYVVMGLAILAFRRLPAVLLMYKAIPTIATFREAIFAGYFGPIGVGAIFYLLVLLETLATYAQTERVVYIAQTAPPVIYFLMVTSVVAHGVSIPAIVVGPNLPRTLSRSLTQFGTLSVRQFSSFSTAVSVGQDPVAKDPVARITRRTVVPGPSDAAGPSDVAGPRDVEELEDIVIVDVLNYGTSKGKAGPNRPDGAGNGHS</sequence>
<reference evidence="2" key="1">
    <citation type="journal article" date="2024" name="Front. Bioeng. Biotechnol.">
        <title>Genome-scale model development and genomic sequencing of the oleaginous clade Lipomyces.</title>
        <authorList>
            <person name="Czajka J.J."/>
            <person name="Han Y."/>
            <person name="Kim J."/>
            <person name="Mondo S.J."/>
            <person name="Hofstad B.A."/>
            <person name="Robles A."/>
            <person name="Haridas S."/>
            <person name="Riley R."/>
            <person name="LaButti K."/>
            <person name="Pangilinan J."/>
            <person name="Andreopoulos W."/>
            <person name="Lipzen A."/>
            <person name="Yan J."/>
            <person name="Wang M."/>
            <person name="Ng V."/>
            <person name="Grigoriev I.V."/>
            <person name="Spatafora J.W."/>
            <person name="Magnuson J.K."/>
            <person name="Baker S.E."/>
            <person name="Pomraning K.R."/>
        </authorList>
    </citation>
    <scope>NUCLEOTIDE SEQUENCE [LARGE SCALE GENOMIC DNA]</scope>
    <source>
        <strain evidence="2">CBS 10300</strain>
    </source>
</reference>
<evidence type="ECO:0000313" key="2">
    <source>
        <dbReference type="Proteomes" id="UP001489719"/>
    </source>
</evidence>
<evidence type="ECO:0000313" key="1">
    <source>
        <dbReference type="EMBL" id="KAK9325005.1"/>
    </source>
</evidence>
<accession>A0ACC3TW88</accession>
<gene>
    <name evidence="1" type="ORF">V1517DRAFT_315736</name>
</gene>